<dbReference type="InterPro" id="IPR036291">
    <property type="entry name" value="NAD(P)-bd_dom_sf"/>
</dbReference>
<dbReference type="AlphaFoldDB" id="A0A317NWG6"/>
<evidence type="ECO:0000313" key="1">
    <source>
        <dbReference type="EMBL" id="PWV79253.1"/>
    </source>
</evidence>
<sequence>MLLGKGINMTSHVVIGRGATASATAVSLAESGDQVTMISRSGLGPEHPLVRRVALDALDTDALIAAAAGTRTVFNLAMPPYHTWPETVPPLFGSILAATEAVGADLVMMGNLYGYGPADGIVDESAPLAATGSKGEVRARMWTEARAAHEAGRLRVTEVRAGQFLGAGAVSIFSLLVQPAVLAGQRARVPQELDLAHSFTAIDDAAAALVAVAGDDRAWGRAWHAPMITTTVRAAARRLAELAGAPDPDLAVLSDAELTALAADDPFWAELFETKHMSHREFVVDDSALRATFGLTAAEIDDVLRAVVPAAERAGMP</sequence>
<proteinExistence type="predicted"/>
<reference evidence="1 2" key="1">
    <citation type="submission" date="2018-05" db="EMBL/GenBank/DDBJ databases">
        <title>Genomic Encyclopedia of Type Strains, Phase IV (KMG-IV): sequencing the most valuable type-strain genomes for metagenomic binning, comparative biology and taxonomic classification.</title>
        <authorList>
            <person name="Goeker M."/>
        </authorList>
    </citation>
    <scope>NUCLEOTIDE SEQUENCE [LARGE SCALE GENOMIC DNA]</scope>
    <source>
        <strain evidence="1 2">DSM 44717</strain>
    </source>
</reference>
<name>A0A317NWG6_9NOCA</name>
<dbReference type="Gene3D" id="3.40.50.720">
    <property type="entry name" value="NAD(P)-binding Rossmann-like Domain"/>
    <property type="match status" value="1"/>
</dbReference>
<protein>
    <submittedName>
        <fullName evidence="1">Nucleoside-diphosphate-sugar epimerase</fullName>
    </submittedName>
</protein>
<evidence type="ECO:0000313" key="2">
    <source>
        <dbReference type="Proteomes" id="UP000246410"/>
    </source>
</evidence>
<dbReference type="SUPFAM" id="SSF51735">
    <property type="entry name" value="NAD(P)-binding Rossmann-fold domains"/>
    <property type="match status" value="1"/>
</dbReference>
<keyword evidence="2" id="KW-1185">Reference proteome</keyword>
<dbReference type="EMBL" id="QGTL01000002">
    <property type="protein sequence ID" value="PWV79253.1"/>
    <property type="molecule type" value="Genomic_DNA"/>
</dbReference>
<gene>
    <name evidence="1" type="ORF">DFR69_102316</name>
</gene>
<accession>A0A317NWG6</accession>
<comment type="caution">
    <text evidence="1">The sequence shown here is derived from an EMBL/GenBank/DDBJ whole genome shotgun (WGS) entry which is preliminary data.</text>
</comment>
<dbReference type="Proteomes" id="UP000246410">
    <property type="component" value="Unassembled WGS sequence"/>
</dbReference>
<organism evidence="1 2">
    <name type="scientific">Nocardia neocaledoniensis</name>
    <dbReference type="NCBI Taxonomy" id="236511"/>
    <lineage>
        <taxon>Bacteria</taxon>
        <taxon>Bacillati</taxon>
        <taxon>Actinomycetota</taxon>
        <taxon>Actinomycetes</taxon>
        <taxon>Mycobacteriales</taxon>
        <taxon>Nocardiaceae</taxon>
        <taxon>Nocardia</taxon>
    </lineage>
</organism>